<feature type="chain" id="PRO_5035821630" description="Cupin type-1 domain-containing protein" evidence="6">
    <location>
        <begin position="26"/>
        <end position="615"/>
    </location>
</feature>
<dbReference type="SMART" id="SM00835">
    <property type="entry name" value="Cupin_1"/>
    <property type="match status" value="2"/>
</dbReference>
<proteinExistence type="inferred from homology"/>
<feature type="compositionally biased region" description="Basic and acidic residues" evidence="5">
    <location>
        <begin position="453"/>
        <end position="596"/>
    </location>
</feature>
<dbReference type="EMBL" id="CM035420">
    <property type="protein sequence ID" value="KAH7404535.1"/>
    <property type="molecule type" value="Genomic_DNA"/>
</dbReference>
<dbReference type="CDD" id="cd02243">
    <property type="entry name" value="cupin_11S_legumin_C"/>
    <property type="match status" value="1"/>
</dbReference>
<evidence type="ECO:0000313" key="9">
    <source>
        <dbReference type="Proteomes" id="UP000825935"/>
    </source>
</evidence>
<dbReference type="SUPFAM" id="SSF51182">
    <property type="entry name" value="RmlC-like cupins"/>
    <property type="match status" value="1"/>
</dbReference>
<keyword evidence="2" id="KW-0758">Storage protein</keyword>
<feature type="compositionally biased region" description="Basic and acidic residues" evidence="5">
    <location>
        <begin position="28"/>
        <end position="46"/>
    </location>
</feature>
<name>A0A8T2T252_CERRI</name>
<dbReference type="GO" id="GO:0045735">
    <property type="term" value="F:nutrient reservoir activity"/>
    <property type="evidence" value="ECO:0007669"/>
    <property type="project" value="UniProtKB-KW"/>
</dbReference>
<dbReference type="OrthoDB" id="1903982at2759"/>
<dbReference type="InterPro" id="IPR014710">
    <property type="entry name" value="RmlC-like_jellyroll"/>
</dbReference>
<feature type="signal peptide" evidence="6">
    <location>
        <begin position="1"/>
        <end position="25"/>
    </location>
</feature>
<dbReference type="PRINTS" id="PR00439">
    <property type="entry name" value="11SGLOBULIN"/>
</dbReference>
<keyword evidence="9" id="KW-1185">Reference proteome</keyword>
<accession>A0A8T2T252</accession>
<feature type="compositionally biased region" description="Basic and acidic residues" evidence="5">
    <location>
        <begin position="427"/>
        <end position="447"/>
    </location>
</feature>
<dbReference type="OMA" id="CEFAFDM"/>
<dbReference type="PROSITE" id="PS51257">
    <property type="entry name" value="PROKAR_LIPOPROTEIN"/>
    <property type="match status" value="1"/>
</dbReference>
<keyword evidence="3" id="KW-0708">Seed storage protein</keyword>
<evidence type="ECO:0000256" key="4">
    <source>
        <dbReference type="ARBA" id="ARBA00023157"/>
    </source>
</evidence>
<evidence type="ECO:0000256" key="3">
    <source>
        <dbReference type="ARBA" id="ARBA00023129"/>
    </source>
</evidence>
<evidence type="ECO:0000256" key="2">
    <source>
        <dbReference type="ARBA" id="ARBA00022761"/>
    </source>
</evidence>
<dbReference type="InterPro" id="IPR006044">
    <property type="entry name" value="11S_seedstore_pln"/>
</dbReference>
<dbReference type="AlphaFoldDB" id="A0A8T2T252"/>
<dbReference type="InterPro" id="IPR011051">
    <property type="entry name" value="RmlC_Cupin_sf"/>
</dbReference>
<dbReference type="PANTHER" id="PTHR31189:SF54">
    <property type="entry name" value="11S GLOBULIN SEED STORAGE PROTEIN 2-LIKE"/>
    <property type="match status" value="1"/>
</dbReference>
<feature type="region of interest" description="Disordered" evidence="5">
    <location>
        <begin position="423"/>
        <end position="615"/>
    </location>
</feature>
<dbReference type="Proteomes" id="UP000825935">
    <property type="component" value="Chromosome 15"/>
</dbReference>
<protein>
    <recommendedName>
        <fullName evidence="7">Cupin type-1 domain-containing protein</fullName>
    </recommendedName>
</protein>
<dbReference type="InterPro" id="IPR006045">
    <property type="entry name" value="Cupin_1"/>
</dbReference>
<evidence type="ECO:0000256" key="5">
    <source>
        <dbReference type="SAM" id="MobiDB-lite"/>
    </source>
</evidence>
<evidence type="ECO:0000313" key="8">
    <source>
        <dbReference type="EMBL" id="KAH7404535.1"/>
    </source>
</evidence>
<dbReference type="PANTHER" id="PTHR31189">
    <property type="entry name" value="OS03G0336100 PROTEIN-RELATED"/>
    <property type="match status" value="1"/>
</dbReference>
<dbReference type="Pfam" id="PF00190">
    <property type="entry name" value="Cupin_1"/>
    <property type="match status" value="2"/>
</dbReference>
<keyword evidence="4" id="KW-1015">Disulfide bond</keyword>
<feature type="domain" description="Cupin type-1" evidence="7">
    <location>
        <begin position="49"/>
        <end position="210"/>
    </location>
</feature>
<comment type="caution">
    <text evidence="8">The sequence shown here is derived from an EMBL/GenBank/DDBJ whole genome shotgun (WGS) entry which is preliminary data.</text>
</comment>
<comment type="similarity">
    <text evidence="1">Belongs to the 11S seed storage protein (globulins) family.</text>
</comment>
<organism evidence="8 9">
    <name type="scientific">Ceratopteris richardii</name>
    <name type="common">Triangle waterfern</name>
    <dbReference type="NCBI Taxonomy" id="49495"/>
    <lineage>
        <taxon>Eukaryota</taxon>
        <taxon>Viridiplantae</taxon>
        <taxon>Streptophyta</taxon>
        <taxon>Embryophyta</taxon>
        <taxon>Tracheophyta</taxon>
        <taxon>Polypodiopsida</taxon>
        <taxon>Polypodiidae</taxon>
        <taxon>Polypodiales</taxon>
        <taxon>Pteridineae</taxon>
        <taxon>Pteridaceae</taxon>
        <taxon>Parkerioideae</taxon>
        <taxon>Ceratopteris</taxon>
    </lineage>
</organism>
<feature type="region of interest" description="Disordered" evidence="5">
    <location>
        <begin position="27"/>
        <end position="46"/>
    </location>
</feature>
<evidence type="ECO:0000259" key="7">
    <source>
        <dbReference type="SMART" id="SM00835"/>
    </source>
</evidence>
<evidence type="ECO:0000256" key="1">
    <source>
        <dbReference type="ARBA" id="ARBA00007178"/>
    </source>
</evidence>
<dbReference type="Gene3D" id="2.60.120.10">
    <property type="entry name" value="Jelly Rolls"/>
    <property type="match status" value="2"/>
</dbReference>
<sequence length="615" mass="71999">MAPSRYSVRFLSLLLLLGILTGCQASREQQRGEQQRGERRTHREEGFRVNLGKPEEILRTEGGRLRAWSEHIQSIRNAHIGVGELELEEDGLVIPHYSDANVIAFVLEGKGVMGAVNSHADSKYKRTFLRRVQHGDVIALPRSTVHWWYNPGNSRLRVFIVGDTSLGANPGRFHQFGLAGAKQDRFGTLLSGFSSDALATAWGVDEKTVEALLERQSDAGIVKAQKKIRFSEFPREREKHQREDMNTERRTTDSSAFEELKFSIADEHPDLYVEKGGTFTKVSFHKLPALLKVGFSAAKVSLKQNAMTAPCFVPNAHQIIYITRGSGRVQVASGDGTTVFDDEVREGSVLAIPQFFPSLKVAGGEGLEYINVLSSANPFIDYLAGKNSLFRGIPEQVLEAAFNVEKGQLERFGRSEEVIFPPWSAEAQERKQHEERRGERKSSEARERRQHKEQRGERRTEIRDSVETQERSQREQAEQRRREEERRHREEQRRREEERGQREEERRREEERGQRGREEEMGQRRQEEERGQREEQRRREEERGQRRREEQRGERRPESRDATEEQERSQRKEQQRKEQQRKEQQRKEREQEERQRRERQKRHQITYHLPWAWEL</sequence>
<reference evidence="8" key="1">
    <citation type="submission" date="2021-08" db="EMBL/GenBank/DDBJ databases">
        <title>WGS assembly of Ceratopteris richardii.</title>
        <authorList>
            <person name="Marchant D.B."/>
            <person name="Chen G."/>
            <person name="Jenkins J."/>
            <person name="Shu S."/>
            <person name="Leebens-Mack J."/>
            <person name="Grimwood J."/>
            <person name="Schmutz J."/>
            <person name="Soltis P."/>
            <person name="Soltis D."/>
            <person name="Chen Z.-H."/>
        </authorList>
    </citation>
    <scope>NUCLEOTIDE SEQUENCE</scope>
    <source>
        <strain evidence="8">Whitten #5841</strain>
        <tissue evidence="8">Leaf</tissue>
    </source>
</reference>
<dbReference type="InterPro" id="IPR050253">
    <property type="entry name" value="Seed_Storage-Functional"/>
</dbReference>
<evidence type="ECO:0000256" key="6">
    <source>
        <dbReference type="SAM" id="SignalP"/>
    </source>
</evidence>
<gene>
    <name evidence="8" type="ORF">KP509_15G030600</name>
</gene>
<feature type="domain" description="Cupin type-1" evidence="7">
    <location>
        <begin position="262"/>
        <end position="410"/>
    </location>
</feature>
<keyword evidence="6" id="KW-0732">Signal</keyword>